<evidence type="ECO:0000313" key="2">
    <source>
        <dbReference type="WBParaSite" id="JU765_v2.g12194.t1"/>
    </source>
</evidence>
<name>A0AC34Q203_9BILA</name>
<dbReference type="Proteomes" id="UP000887576">
    <property type="component" value="Unplaced"/>
</dbReference>
<proteinExistence type="predicted"/>
<sequence>MKKLTIFLSLIVLASCAVVPPTISMSSAPKWAKHGDLKWRQQAIYKMWEERKLMDHTPLVKYEIPGMADVELIFKDESASRTGNLKHRFSWTLFMWALVEGHIDQNTTVFESSSGNTATSEAYMARLIGVPFVAVIPETTEMTKISKIQSYGGQVLKTDISSQFEKAASEAVKQNGFYINQFANAHRAEEYHESGNEKLESTNVMHEVLQQLRAEGLTEPDFFVHTSGTGGTISSIGRYVQKYELKTEVVLADTEFSIYYDYVINGAFKNVSGAHLWIKPGMAGTGFGYSGPAILGRTTSLQPSIINRAYKVPDLASTAAMHVLKESGISGGTSTGLNFVTCLSLAAKERQHKKKEKLQIVTILADSADLYESSYYNLTWIESKFAPHGGLPVFNCW</sequence>
<protein>
    <submittedName>
        <fullName evidence="2">Tryptophan synthase beta chain-like PALP domain-containing protein</fullName>
    </submittedName>
</protein>
<accession>A0AC34Q203</accession>
<organism evidence="1 2">
    <name type="scientific">Panagrolaimus sp. JU765</name>
    <dbReference type="NCBI Taxonomy" id="591449"/>
    <lineage>
        <taxon>Eukaryota</taxon>
        <taxon>Metazoa</taxon>
        <taxon>Ecdysozoa</taxon>
        <taxon>Nematoda</taxon>
        <taxon>Chromadorea</taxon>
        <taxon>Rhabditida</taxon>
        <taxon>Tylenchina</taxon>
        <taxon>Panagrolaimomorpha</taxon>
        <taxon>Panagrolaimoidea</taxon>
        <taxon>Panagrolaimidae</taxon>
        <taxon>Panagrolaimus</taxon>
    </lineage>
</organism>
<evidence type="ECO:0000313" key="1">
    <source>
        <dbReference type="Proteomes" id="UP000887576"/>
    </source>
</evidence>
<reference evidence="2" key="1">
    <citation type="submission" date="2022-11" db="UniProtKB">
        <authorList>
            <consortium name="WormBaseParasite"/>
        </authorList>
    </citation>
    <scope>IDENTIFICATION</scope>
</reference>
<dbReference type="WBParaSite" id="JU765_v2.g12194.t1">
    <property type="protein sequence ID" value="JU765_v2.g12194.t1"/>
    <property type="gene ID" value="JU765_v2.g12194"/>
</dbReference>